<reference evidence="2 3" key="1">
    <citation type="submission" date="2023-05" db="EMBL/GenBank/DDBJ databases">
        <title>Genome sequence of Pinibacter sp. MAH-24.</title>
        <authorList>
            <person name="Huq M.A."/>
        </authorList>
    </citation>
    <scope>NUCLEOTIDE SEQUENCE [LARGE SCALE GENOMIC DNA]</scope>
    <source>
        <strain evidence="2 3">MAH-24</strain>
    </source>
</reference>
<sequence length="178" mass="20755">METIYSLKVTIRRWIVFFMIALILSGATAFALETELEWLCTVIPLGINLHFWIQRCYVAIRDMNAQYPFLVYGYDWLAFAHIVIAIAFIGPYIDPVKNIWIIQFGCIACILIWPTAFIAGYVRQIPFYWKLIDCSFGAVGLIPLLICYRKIKRLEVLENIENHAALYEYSNREIQAFN</sequence>
<name>A0ABT6RA28_9BACT</name>
<keyword evidence="1" id="KW-0812">Transmembrane</keyword>
<proteinExistence type="predicted"/>
<accession>A0ABT6RA28</accession>
<protein>
    <submittedName>
        <fullName evidence="2">Uncharacterized protein</fullName>
    </submittedName>
</protein>
<feature type="transmembrane region" description="Helical" evidence="1">
    <location>
        <begin position="100"/>
        <end position="121"/>
    </location>
</feature>
<keyword evidence="3" id="KW-1185">Reference proteome</keyword>
<keyword evidence="1" id="KW-0472">Membrane</keyword>
<feature type="transmembrane region" description="Helical" evidence="1">
    <location>
        <begin position="14"/>
        <end position="32"/>
    </location>
</feature>
<organism evidence="2 3">
    <name type="scientific">Pinibacter soli</name>
    <dbReference type="NCBI Taxonomy" id="3044211"/>
    <lineage>
        <taxon>Bacteria</taxon>
        <taxon>Pseudomonadati</taxon>
        <taxon>Bacteroidota</taxon>
        <taxon>Chitinophagia</taxon>
        <taxon>Chitinophagales</taxon>
        <taxon>Chitinophagaceae</taxon>
        <taxon>Pinibacter</taxon>
    </lineage>
</organism>
<evidence type="ECO:0000313" key="3">
    <source>
        <dbReference type="Proteomes" id="UP001226434"/>
    </source>
</evidence>
<evidence type="ECO:0000313" key="2">
    <source>
        <dbReference type="EMBL" id="MDI3319363.1"/>
    </source>
</evidence>
<dbReference type="RefSeq" id="WP_282333477.1">
    <property type="nucleotide sequence ID" value="NZ_JASBRG010000003.1"/>
</dbReference>
<dbReference type="EMBL" id="JASBRG010000003">
    <property type="protein sequence ID" value="MDI3319363.1"/>
    <property type="molecule type" value="Genomic_DNA"/>
</dbReference>
<dbReference type="Proteomes" id="UP001226434">
    <property type="component" value="Unassembled WGS sequence"/>
</dbReference>
<feature type="transmembrane region" description="Helical" evidence="1">
    <location>
        <begin position="76"/>
        <end position="93"/>
    </location>
</feature>
<gene>
    <name evidence="2" type="ORF">QJ048_06240</name>
</gene>
<keyword evidence="1" id="KW-1133">Transmembrane helix</keyword>
<comment type="caution">
    <text evidence="2">The sequence shown here is derived from an EMBL/GenBank/DDBJ whole genome shotgun (WGS) entry which is preliminary data.</text>
</comment>
<evidence type="ECO:0000256" key="1">
    <source>
        <dbReference type="SAM" id="Phobius"/>
    </source>
</evidence>